<feature type="region of interest" description="Disordered" evidence="1">
    <location>
        <begin position="516"/>
        <end position="623"/>
    </location>
</feature>
<dbReference type="Proteomes" id="UP001586593">
    <property type="component" value="Unassembled WGS sequence"/>
</dbReference>
<dbReference type="InterPro" id="IPR047092">
    <property type="entry name" value="AFUB_07903/YDR124W-like_hel"/>
</dbReference>
<feature type="domain" description="Subtelomeric hrmA-associated cluster protein AFUB-079030/YDR124W-like helical bundle" evidence="2">
    <location>
        <begin position="188"/>
        <end position="335"/>
    </location>
</feature>
<evidence type="ECO:0000256" key="1">
    <source>
        <dbReference type="SAM" id="MobiDB-lite"/>
    </source>
</evidence>
<dbReference type="PANTHER" id="PTHR36102:SF1">
    <property type="entry name" value="YDR124W-LIKE HELICAL BUNDLE DOMAIN-CONTAINING PROTEIN"/>
    <property type="match status" value="1"/>
</dbReference>
<feature type="compositionally biased region" description="Basic and acidic residues" evidence="1">
    <location>
        <begin position="612"/>
        <end position="623"/>
    </location>
</feature>
<feature type="region of interest" description="Disordered" evidence="1">
    <location>
        <begin position="1"/>
        <end position="34"/>
    </location>
</feature>
<accession>A0ABR3WJF7</accession>
<feature type="compositionally biased region" description="Polar residues" evidence="1">
    <location>
        <begin position="381"/>
        <end position="396"/>
    </location>
</feature>
<reference evidence="3 4" key="1">
    <citation type="journal article" date="2024" name="Commun. Biol.">
        <title>Comparative genomic analysis of thermophilic fungi reveals convergent evolutionary adaptations and gene losses.</title>
        <authorList>
            <person name="Steindorff A.S."/>
            <person name="Aguilar-Pontes M.V."/>
            <person name="Robinson A.J."/>
            <person name="Andreopoulos B."/>
            <person name="LaButti K."/>
            <person name="Kuo A."/>
            <person name="Mondo S."/>
            <person name="Riley R."/>
            <person name="Otillar R."/>
            <person name="Haridas S."/>
            <person name="Lipzen A."/>
            <person name="Grimwood J."/>
            <person name="Schmutz J."/>
            <person name="Clum A."/>
            <person name="Reid I.D."/>
            <person name="Moisan M.C."/>
            <person name="Butler G."/>
            <person name="Nguyen T.T.M."/>
            <person name="Dewar K."/>
            <person name="Conant G."/>
            <person name="Drula E."/>
            <person name="Henrissat B."/>
            <person name="Hansel C."/>
            <person name="Singer S."/>
            <person name="Hutchinson M.I."/>
            <person name="de Vries R.P."/>
            <person name="Natvig D.O."/>
            <person name="Powell A.J."/>
            <person name="Tsang A."/>
            <person name="Grigoriev I.V."/>
        </authorList>
    </citation>
    <scope>NUCLEOTIDE SEQUENCE [LARGE SCALE GENOMIC DNA]</scope>
    <source>
        <strain evidence="3 4">ATCC 24622</strain>
    </source>
</reference>
<comment type="caution">
    <text evidence="3">The sequence shown here is derived from an EMBL/GenBank/DDBJ whole genome shotgun (WGS) entry which is preliminary data.</text>
</comment>
<feature type="compositionally biased region" description="Polar residues" evidence="1">
    <location>
        <begin position="554"/>
        <end position="567"/>
    </location>
</feature>
<evidence type="ECO:0000259" key="2">
    <source>
        <dbReference type="Pfam" id="PF11001"/>
    </source>
</evidence>
<dbReference type="EMBL" id="JAZHXJ010000370">
    <property type="protein sequence ID" value="KAL1862977.1"/>
    <property type="molecule type" value="Genomic_DNA"/>
</dbReference>
<dbReference type="Pfam" id="PF11001">
    <property type="entry name" value="AFUB_07903_YDR124W_hel"/>
    <property type="match status" value="1"/>
</dbReference>
<dbReference type="PANTHER" id="PTHR36102">
    <property type="entry name" value="CHROMOSOME 10, WHOLE GENOME SHOTGUN SEQUENCE"/>
    <property type="match status" value="1"/>
</dbReference>
<name>A0ABR3WJF7_9PEZI</name>
<proteinExistence type="predicted"/>
<evidence type="ECO:0000313" key="3">
    <source>
        <dbReference type="EMBL" id="KAL1862977.1"/>
    </source>
</evidence>
<protein>
    <recommendedName>
        <fullName evidence="2">Subtelomeric hrmA-associated cluster protein AFUB-079030/YDR124W-like helical bundle domain-containing protein</fullName>
    </recommendedName>
</protein>
<dbReference type="InterPro" id="IPR021264">
    <property type="entry name" value="AFUB_079030/YDR124W-like"/>
</dbReference>
<feature type="region of interest" description="Disordered" evidence="1">
    <location>
        <begin position="225"/>
        <end position="245"/>
    </location>
</feature>
<keyword evidence="4" id="KW-1185">Reference proteome</keyword>
<gene>
    <name evidence="3" type="ORF">VTK73DRAFT_6564</name>
</gene>
<feature type="compositionally biased region" description="Low complexity" evidence="1">
    <location>
        <begin position="529"/>
        <end position="546"/>
    </location>
</feature>
<evidence type="ECO:0000313" key="4">
    <source>
        <dbReference type="Proteomes" id="UP001586593"/>
    </source>
</evidence>
<sequence>MVHEHPRNAFSRPSWPGETFPVEQPVDEGRYREVSGVRRPPISIDKALREQCNIPAKSYFVAVVLDDDTTACFAGPSAVPEKDVPSFFNLSGYLRYLQRQASGTTNANQAYEEGNFGLEPEYHRQPAGPQYSGRRGYERRRLPEGTENFDDEGFSFKARKRPRANVFRRDADDSEGPIPIASSKKGIRIGDSDAVWNFYDQRFRNCQQTACKLIAKAWVKAVEPKKQSNHPYTGSDEKAPDWWPKPWGPTRDERVRHKEPDHLYKKERVHLLNHILRMVVEPNEKQHPDIQKLNLNVARLEEVTMDALSTFFSDKDNTNNARKKPYLKEIFKVARFEERYKNGEIDGDTIVFVVADDKIPYNYQSDNEESNLAKEDETEVASMSTTALPQPRSATPHNLIPASNAEQTQAGQTSLQSSFMNELPVRAAQYGQPMVEPDLGQEQHSHVESGGMTVGTQAALPQHAHLAMSEICVHPHDASRRGSMFSSAAEFPNPQAMYPSGWQSATTAPNTATMYAFTHHAPPPPPPQAQQQQQQQPPQQHTAQTPYVHGHTVPLSQPQPYLSTSFDGLSRPYDPNQTNLYRPGPVHHSAVPPSQGGYTGYVENRVMPGPDMKMEPLNRTRLH</sequence>
<feature type="region of interest" description="Disordered" evidence="1">
    <location>
        <begin position="363"/>
        <end position="399"/>
    </location>
</feature>
<organism evidence="3 4">
    <name type="scientific">Phialemonium thermophilum</name>
    <dbReference type="NCBI Taxonomy" id="223376"/>
    <lineage>
        <taxon>Eukaryota</taxon>
        <taxon>Fungi</taxon>
        <taxon>Dikarya</taxon>
        <taxon>Ascomycota</taxon>
        <taxon>Pezizomycotina</taxon>
        <taxon>Sordariomycetes</taxon>
        <taxon>Sordariomycetidae</taxon>
        <taxon>Cephalothecales</taxon>
        <taxon>Cephalothecaceae</taxon>
        <taxon>Phialemonium</taxon>
    </lineage>
</organism>